<reference evidence="1 2" key="1">
    <citation type="journal article" date="2009" name="PLoS Genet.">
        <title>Alliance of proteomics and genomics to unravel the specificities of Sahara bacterium Deinococcus deserti.</title>
        <authorList>
            <person name="de Groot A."/>
            <person name="Dulermo R."/>
            <person name="Ortet P."/>
            <person name="Blanchard L."/>
            <person name="Guerin P."/>
            <person name="Fernandez B."/>
            <person name="Vacherie B."/>
            <person name="Dossat C."/>
            <person name="Jolivet E."/>
            <person name="Siguier P."/>
            <person name="Chandler M."/>
            <person name="Barakat M."/>
            <person name="Dedieu A."/>
            <person name="Barbe V."/>
            <person name="Heulin T."/>
            <person name="Sommer S."/>
            <person name="Achouak W."/>
            <person name="Armengaud J."/>
        </authorList>
    </citation>
    <scope>NUCLEOTIDE SEQUENCE [LARGE SCALE GENOMIC DNA]</scope>
    <source>
        <strain evidence="2">DSM 17065 / CIP 109153 / LMG 22923 / VCD115</strain>
        <plasmid evidence="2">pDeide3</plasmid>
    </source>
</reference>
<dbReference type="OrthoDB" id="531380at2"/>
<dbReference type="Proteomes" id="UP000002208">
    <property type="component" value="Plasmid 3"/>
</dbReference>
<accession>C1D3P2</accession>
<gene>
    <name evidence="1" type="ordered locus">Deide_3p01750</name>
</gene>
<evidence type="ECO:0000313" key="1">
    <source>
        <dbReference type="EMBL" id="ACO48121.1"/>
    </source>
</evidence>
<evidence type="ECO:0000313" key="2">
    <source>
        <dbReference type="Proteomes" id="UP000002208"/>
    </source>
</evidence>
<dbReference type="InterPro" id="IPR045990">
    <property type="entry name" value="DUF5946"/>
</dbReference>
<dbReference type="EMBL" id="CP001117">
    <property type="protein sequence ID" value="ACO48121.1"/>
    <property type="molecule type" value="Genomic_DNA"/>
</dbReference>
<proteinExistence type="predicted"/>
<name>C1D3P2_DEIDV</name>
<protein>
    <submittedName>
        <fullName evidence="1">Uncharacterized protein</fullName>
    </submittedName>
</protein>
<dbReference type="AlphaFoldDB" id="C1D3P2"/>
<dbReference type="Pfam" id="PF19371">
    <property type="entry name" value="DUF5946"/>
    <property type="match status" value="1"/>
</dbReference>
<keyword evidence="2" id="KW-1185">Reference proteome</keyword>
<sequence>MTMDAPSMEACVGCGAVLPRVEGPIHRYMTSSPACWAAFTALGSAQHLPTNASWEALLVDAYAVQHPGTPSNQAINSVAVHLMVLYGVLVRGYAPDQAQRLRQRPGQQTKGHKHERFHWLTPPSFASVLTVADVQNAGDAQVRAQVAEAWVRDVWSVWAQLHEGQVASWFAAYMAFE</sequence>
<dbReference type="HOGENOM" id="CLU_133846_0_0_0"/>
<keyword evidence="1" id="KW-0614">Plasmid</keyword>
<dbReference type="KEGG" id="ddr:Deide_3p01750"/>
<organism evidence="1 2">
    <name type="scientific">Deinococcus deserti (strain DSM 17065 / CIP 109153 / LMG 22923 / VCD115)</name>
    <dbReference type="NCBI Taxonomy" id="546414"/>
    <lineage>
        <taxon>Bacteria</taxon>
        <taxon>Thermotogati</taxon>
        <taxon>Deinococcota</taxon>
        <taxon>Deinococci</taxon>
        <taxon>Deinococcales</taxon>
        <taxon>Deinococcaceae</taxon>
        <taxon>Deinococcus</taxon>
    </lineage>
</organism>
<geneLocation type="plasmid" evidence="2">
    <name>pDeide3</name>
</geneLocation>